<organism evidence="5 6">
    <name type="scientific">Medicago truncatula</name>
    <name type="common">Barrel medic</name>
    <name type="synonym">Medicago tribuloides</name>
    <dbReference type="NCBI Taxonomy" id="3880"/>
    <lineage>
        <taxon>Eukaryota</taxon>
        <taxon>Viridiplantae</taxon>
        <taxon>Streptophyta</taxon>
        <taxon>Embryophyta</taxon>
        <taxon>Tracheophyta</taxon>
        <taxon>Spermatophyta</taxon>
        <taxon>Magnoliopsida</taxon>
        <taxon>eudicotyledons</taxon>
        <taxon>Gunneridae</taxon>
        <taxon>Pentapetalae</taxon>
        <taxon>rosids</taxon>
        <taxon>fabids</taxon>
        <taxon>Fabales</taxon>
        <taxon>Fabaceae</taxon>
        <taxon>Papilionoideae</taxon>
        <taxon>50 kb inversion clade</taxon>
        <taxon>NPAAA clade</taxon>
        <taxon>Hologalegina</taxon>
        <taxon>IRL clade</taxon>
        <taxon>Trifolieae</taxon>
        <taxon>Medicago</taxon>
    </lineage>
</organism>
<dbReference type="Pfam" id="PF03195">
    <property type="entry name" value="LOB"/>
    <property type="match status" value="1"/>
</dbReference>
<feature type="region of interest" description="Disordered" evidence="2">
    <location>
        <begin position="250"/>
        <end position="282"/>
    </location>
</feature>
<evidence type="ECO:0000259" key="4">
    <source>
        <dbReference type="PROSITE" id="PS50891"/>
    </source>
</evidence>
<feature type="chain" id="PRO_5017353265" evidence="3">
    <location>
        <begin position="21"/>
        <end position="282"/>
    </location>
</feature>
<dbReference type="AlphaFoldDB" id="A0A396GM58"/>
<keyword evidence="3" id="KW-0732">Signal</keyword>
<evidence type="ECO:0000313" key="6">
    <source>
        <dbReference type="Proteomes" id="UP000265566"/>
    </source>
</evidence>
<accession>A0A396GM58</accession>
<dbReference type="InterPro" id="IPR004883">
    <property type="entry name" value="LOB"/>
</dbReference>
<feature type="signal peptide" evidence="3">
    <location>
        <begin position="1"/>
        <end position="20"/>
    </location>
</feature>
<protein>
    <submittedName>
        <fullName evidence="5">Putative transcription factor AS2-LOB family</fullName>
    </submittedName>
</protein>
<feature type="compositionally biased region" description="Low complexity" evidence="2">
    <location>
        <begin position="262"/>
        <end position="271"/>
    </location>
</feature>
<dbReference type="PANTHER" id="PTHR31301:SF68">
    <property type="entry name" value="LOB DOMAIN-CONTAINING PROTEIN 32-RELATED"/>
    <property type="match status" value="1"/>
</dbReference>
<reference evidence="6" key="1">
    <citation type="journal article" date="2018" name="Nat. Plants">
        <title>Whole-genome landscape of Medicago truncatula symbiotic genes.</title>
        <authorList>
            <person name="Pecrix Y."/>
            <person name="Staton S.E."/>
            <person name="Sallet E."/>
            <person name="Lelandais-Briere C."/>
            <person name="Moreau S."/>
            <person name="Carrere S."/>
            <person name="Blein T."/>
            <person name="Jardinaud M.F."/>
            <person name="Latrasse D."/>
            <person name="Zouine M."/>
            <person name="Zahm M."/>
            <person name="Kreplak J."/>
            <person name="Mayjonade B."/>
            <person name="Satge C."/>
            <person name="Perez M."/>
            <person name="Cauet S."/>
            <person name="Marande W."/>
            <person name="Chantry-Darmon C."/>
            <person name="Lopez-Roques C."/>
            <person name="Bouchez O."/>
            <person name="Berard A."/>
            <person name="Debelle F."/>
            <person name="Munos S."/>
            <person name="Bendahmane A."/>
            <person name="Berges H."/>
            <person name="Niebel A."/>
            <person name="Buitink J."/>
            <person name="Frugier F."/>
            <person name="Benhamed M."/>
            <person name="Crespi M."/>
            <person name="Gouzy J."/>
            <person name="Gamas P."/>
        </authorList>
    </citation>
    <scope>NUCLEOTIDE SEQUENCE [LARGE SCALE GENOMIC DNA]</scope>
    <source>
        <strain evidence="6">cv. Jemalong A17</strain>
    </source>
</reference>
<sequence>MFQKNISSFIALLLLHIIMAREIIRPCAACKHLRQECDSSCDLAPYFPPDNPERFIKVHSVFGKNNVSNMLKKVDASHHEQAIESFVYEAEARLRDPVYGCAGPAKDLQRRLNEVQMELKSVKNELAKYLNPQIVEFVLGFPDCFGFKPNASAPTMTIGAGQLAFNQLPAAELTTQQIHNLEVLKQNLLSGPDGDDGLAGFHMDVNVPVENGGINTSSHPVGGGSVNGSGGSTRFQMGADILVRDSGLAGSHMLPDVPPADAPSALPSSRADTIDNGGTSNQ</sequence>
<dbReference type="Gramene" id="rna48645">
    <property type="protein sequence ID" value="RHN42229.1"/>
    <property type="gene ID" value="gene48645"/>
</dbReference>
<dbReference type="EMBL" id="PSQE01000008">
    <property type="protein sequence ID" value="RHN42229.1"/>
    <property type="molecule type" value="Genomic_DNA"/>
</dbReference>
<comment type="caution">
    <text evidence="5">The sequence shown here is derived from an EMBL/GenBank/DDBJ whole genome shotgun (WGS) entry which is preliminary data.</text>
</comment>
<feature type="domain" description="LOB" evidence="4">
    <location>
        <begin position="25"/>
        <end position="126"/>
    </location>
</feature>
<proteinExistence type="inferred from homology"/>
<evidence type="ECO:0000313" key="5">
    <source>
        <dbReference type="EMBL" id="RHN42229.1"/>
    </source>
</evidence>
<evidence type="ECO:0000256" key="2">
    <source>
        <dbReference type="SAM" id="MobiDB-lite"/>
    </source>
</evidence>
<dbReference type="PANTHER" id="PTHR31301">
    <property type="entry name" value="LOB DOMAIN-CONTAINING PROTEIN 4-RELATED"/>
    <property type="match status" value="1"/>
</dbReference>
<dbReference type="PROSITE" id="PS50891">
    <property type="entry name" value="LOB"/>
    <property type="match status" value="1"/>
</dbReference>
<evidence type="ECO:0000256" key="1">
    <source>
        <dbReference type="ARBA" id="ARBA00005474"/>
    </source>
</evidence>
<evidence type="ECO:0000256" key="3">
    <source>
        <dbReference type="SAM" id="SignalP"/>
    </source>
</evidence>
<gene>
    <name evidence="5" type="ORF">MtrunA17_Chr8g0374601</name>
</gene>
<name>A0A396GM58_MEDTR</name>
<dbReference type="Proteomes" id="UP000265566">
    <property type="component" value="Chromosome 8"/>
</dbReference>
<comment type="similarity">
    <text evidence="1">Belongs to the LOB domain-containing protein family.</text>
</comment>